<evidence type="ECO:0000256" key="2">
    <source>
        <dbReference type="ARBA" id="ARBA00023004"/>
    </source>
</evidence>
<dbReference type="InterPro" id="IPR017896">
    <property type="entry name" value="4Fe4S_Fe-S-bd"/>
</dbReference>
<keyword evidence="1" id="KW-0479">Metal-binding</keyword>
<dbReference type="Gene3D" id="3.30.70.20">
    <property type="match status" value="1"/>
</dbReference>
<evidence type="ECO:0000313" key="6">
    <source>
        <dbReference type="Proteomes" id="UP000190080"/>
    </source>
</evidence>
<keyword evidence="2" id="KW-0408">Iron</keyword>
<dbReference type="EMBL" id="MZGV01000116">
    <property type="protein sequence ID" value="OPJ55209.1"/>
    <property type="molecule type" value="Genomic_DNA"/>
</dbReference>
<dbReference type="STRING" id="1450648.CLORY_44470"/>
<keyword evidence="3" id="KW-0411">Iron-sulfur</keyword>
<dbReference type="OrthoDB" id="9815745at2"/>
<sequence length="235" mass="25721">MFESELINYLKNAGADIVGFGDLTMLDSNIRCNLPYGICVAVKIASEVVKELENGPTEQYYEEYKRLNKLLDKIVSLGEKFIKARGYNAIGQSTTYVTEDDNLTTPLPHKTVATRAGIGWIGKNALLITSDYGSAIRISTILTDIPVKTGQPIDESKCGNCLNCTNACPAEAIKGNLWNVNAERKDLIEPLKCRAKARAMMKKIVGIETAVCGKCIAVCPFTKAYIKRMKGQTAS</sequence>
<evidence type="ECO:0000259" key="4">
    <source>
        <dbReference type="PROSITE" id="PS51379"/>
    </source>
</evidence>
<evidence type="ECO:0000256" key="1">
    <source>
        <dbReference type="ARBA" id="ARBA00022723"/>
    </source>
</evidence>
<dbReference type="EC" id="1.1.-.-" evidence="5"/>
<keyword evidence="5" id="KW-0560">Oxidoreductase</keyword>
<reference evidence="5 6" key="1">
    <citation type="submission" date="2017-03" db="EMBL/GenBank/DDBJ databases">
        <title>Genome sequence of Clostridium oryzae DSM 28571.</title>
        <authorList>
            <person name="Poehlein A."/>
            <person name="Daniel R."/>
        </authorList>
    </citation>
    <scope>NUCLEOTIDE SEQUENCE [LARGE SCALE GENOMIC DNA]</scope>
    <source>
        <strain evidence="5 6">DSM 28571</strain>
    </source>
</reference>
<dbReference type="PROSITE" id="PS00198">
    <property type="entry name" value="4FE4S_FER_1"/>
    <property type="match status" value="1"/>
</dbReference>
<dbReference type="PANTHER" id="PTHR42827">
    <property type="entry name" value="IRON-SULFUR CLUSTER-BINDING PROTEIN-RELATED"/>
    <property type="match status" value="1"/>
</dbReference>
<dbReference type="PROSITE" id="PS51379">
    <property type="entry name" value="4FE4S_FER_2"/>
    <property type="match status" value="1"/>
</dbReference>
<dbReference type="GO" id="GO:0016491">
    <property type="term" value="F:oxidoreductase activity"/>
    <property type="evidence" value="ECO:0007669"/>
    <property type="project" value="UniProtKB-KW"/>
</dbReference>
<feature type="domain" description="4Fe-4S ferredoxin-type" evidence="4">
    <location>
        <begin position="149"/>
        <end position="178"/>
    </location>
</feature>
<gene>
    <name evidence="5" type="primary">queG</name>
    <name evidence="5" type="ORF">CLORY_44470</name>
</gene>
<keyword evidence="6" id="KW-1185">Reference proteome</keyword>
<dbReference type="GO" id="GO:0046872">
    <property type="term" value="F:metal ion binding"/>
    <property type="evidence" value="ECO:0007669"/>
    <property type="project" value="UniProtKB-KW"/>
</dbReference>
<evidence type="ECO:0000313" key="5">
    <source>
        <dbReference type="EMBL" id="OPJ55209.1"/>
    </source>
</evidence>
<accession>A0A1V4I5Q3</accession>
<dbReference type="InterPro" id="IPR017900">
    <property type="entry name" value="4Fe4S_Fe_S_CS"/>
</dbReference>
<organism evidence="5 6">
    <name type="scientific">Clostridium oryzae</name>
    <dbReference type="NCBI Taxonomy" id="1450648"/>
    <lineage>
        <taxon>Bacteria</taxon>
        <taxon>Bacillati</taxon>
        <taxon>Bacillota</taxon>
        <taxon>Clostridia</taxon>
        <taxon>Eubacteriales</taxon>
        <taxon>Clostridiaceae</taxon>
        <taxon>Clostridium</taxon>
    </lineage>
</organism>
<dbReference type="AlphaFoldDB" id="A0A1V4I5Q3"/>
<dbReference type="SUPFAM" id="SSF46548">
    <property type="entry name" value="alpha-helical ferredoxin"/>
    <property type="match status" value="1"/>
</dbReference>
<name>A0A1V4I5Q3_9CLOT</name>
<evidence type="ECO:0000256" key="3">
    <source>
        <dbReference type="ARBA" id="ARBA00023014"/>
    </source>
</evidence>
<dbReference type="PANTHER" id="PTHR42827:SF1">
    <property type="entry name" value="IRON-SULFUR CLUSTER-BINDING PROTEIN"/>
    <property type="match status" value="1"/>
</dbReference>
<protein>
    <submittedName>
        <fullName evidence="5">Epoxyqueuosine reductase</fullName>
        <ecNumber evidence="5">1.1.-.-</ecNumber>
    </submittedName>
</protein>
<dbReference type="Proteomes" id="UP000190080">
    <property type="component" value="Unassembled WGS sequence"/>
</dbReference>
<comment type="caution">
    <text evidence="5">The sequence shown here is derived from an EMBL/GenBank/DDBJ whole genome shotgun (WGS) entry which is preliminary data.</text>
</comment>
<dbReference type="Pfam" id="PF13484">
    <property type="entry name" value="Fer4_16"/>
    <property type="match status" value="1"/>
</dbReference>
<dbReference type="RefSeq" id="WP_079428647.1">
    <property type="nucleotide sequence ID" value="NZ_MZGV01000116.1"/>
</dbReference>
<proteinExistence type="predicted"/>
<dbReference type="GO" id="GO:0051536">
    <property type="term" value="F:iron-sulfur cluster binding"/>
    <property type="evidence" value="ECO:0007669"/>
    <property type="project" value="UniProtKB-KW"/>
</dbReference>